<sequence>MCNHLLSFSPSALRHPLATQRPTSMYPEAPTVAEQFGFGDIASTSPLSLSLSVTWQKVKSIGKSTWARSLFEKTGLRRRRLSGEDIGIGDVSQLQNTFKEARQIAVKGVDSLKDSTPLQQAGTSKLSSSSEPFILENIKALSCLCGTFLFRWGLGGEKRQCYAMRLLNTVAFYHVEVVESEGNTIRSVSFVHMLWCVLQDTKNFEDFTKNVDLIHARSSDPYVCMLVLFCMSYEHLLVVMDDEEMYVQEYPLPLCQIERIVLSLKHALHEAYWTSRQSCSVFGIGSIRYPFCNVTSWIIAELDSNELIEEVLIGTHRANKLIQSMPYLVPFPDRVKLFQRLIKADKEIYQNDRCSVYRIRIRRGAILEDGLRKLNRIRTSLKKRINVVFVNSAGREEVGIDAGGLFKEFWLDLSTLAFDLQYGLFLTTHDQLLYPNPNSALSLFTHESDHLTMFQFVGRILGKALYEGIVVQPKFAHFFLSKLLHSFNQLNELPSLDPEIYKNLMFLKSYDGVVEDLGLTHTVVQDVFGEQKEIEIIPGGGNIPVTSQNKTRYIHLVANYYLNIQIREQCSAFRMGMSDLIDPRWLQMFNEPELQVLISGKSGKIDIDDLKTNSRYAGGYYALDKRVAWLWQALASFTPSEQAAFLRFTTSCQRAPSLGFVSLAPQFCVQKIPIRSDDELLPSSSTCFNTLKLPTYSSYKVLRSKVLTSISSDAGFEMT</sequence>
<dbReference type="InterPro" id="IPR035983">
    <property type="entry name" value="Hect_E3_ubiquitin_ligase"/>
</dbReference>
<comment type="catalytic activity">
    <reaction evidence="1">
        <text>S-ubiquitinyl-[E2 ubiquitin-conjugating enzyme]-L-cysteine + [acceptor protein]-L-lysine = [E2 ubiquitin-conjugating enzyme]-L-cysteine + N(6)-ubiquitinyl-[acceptor protein]-L-lysine.</text>
        <dbReference type="EC" id="2.3.2.26"/>
    </reaction>
</comment>
<dbReference type="Proteomes" id="UP001162029">
    <property type="component" value="Unassembled WGS sequence"/>
</dbReference>
<dbReference type="PANTHER" id="PTHR45700">
    <property type="entry name" value="UBIQUITIN-PROTEIN LIGASE E3C"/>
    <property type="match status" value="1"/>
</dbReference>
<protein>
    <recommendedName>
        <fullName evidence="2">HECT-type E3 ubiquitin transferase</fullName>
        <ecNumber evidence="2">2.3.2.26</ecNumber>
    </recommendedName>
</protein>
<dbReference type="InterPro" id="IPR000569">
    <property type="entry name" value="HECT_dom"/>
</dbReference>
<organism evidence="7 8">
    <name type="scientific">Peronospora destructor</name>
    <dbReference type="NCBI Taxonomy" id="86335"/>
    <lineage>
        <taxon>Eukaryota</taxon>
        <taxon>Sar</taxon>
        <taxon>Stramenopiles</taxon>
        <taxon>Oomycota</taxon>
        <taxon>Peronosporomycetes</taxon>
        <taxon>Peronosporales</taxon>
        <taxon>Peronosporaceae</taxon>
        <taxon>Peronospora</taxon>
    </lineage>
</organism>
<comment type="caution">
    <text evidence="7">The sequence shown here is derived from an EMBL/GenBank/DDBJ whole genome shotgun (WGS) entry which is preliminary data.</text>
</comment>
<evidence type="ECO:0000256" key="3">
    <source>
        <dbReference type="ARBA" id="ARBA00022679"/>
    </source>
</evidence>
<keyword evidence="8" id="KW-1185">Reference proteome</keyword>
<dbReference type="PANTHER" id="PTHR45700:SF2">
    <property type="entry name" value="UBIQUITIN-PROTEIN LIGASE E3C"/>
    <property type="match status" value="1"/>
</dbReference>
<feature type="active site" description="Glycyl thioester intermediate" evidence="5">
    <location>
        <position position="687"/>
    </location>
</feature>
<keyword evidence="3" id="KW-0808">Transferase</keyword>
<dbReference type="PROSITE" id="PS50237">
    <property type="entry name" value="HECT"/>
    <property type="match status" value="1"/>
</dbReference>
<evidence type="ECO:0000256" key="1">
    <source>
        <dbReference type="ARBA" id="ARBA00000885"/>
    </source>
</evidence>
<dbReference type="CDD" id="cd00078">
    <property type="entry name" value="HECTc"/>
    <property type="match status" value="1"/>
</dbReference>
<dbReference type="InterPro" id="IPR044611">
    <property type="entry name" value="E3A/B/C-like"/>
</dbReference>
<dbReference type="FunFam" id="3.30.2410.10:FF:000009">
    <property type="entry name" value="Probable E3 ubiquitin-protein ligase HECTD2"/>
    <property type="match status" value="1"/>
</dbReference>
<evidence type="ECO:0000313" key="8">
    <source>
        <dbReference type="Proteomes" id="UP001162029"/>
    </source>
</evidence>
<dbReference type="AlphaFoldDB" id="A0AAV0V905"/>
<feature type="domain" description="HECT" evidence="6">
    <location>
        <begin position="381"/>
        <end position="719"/>
    </location>
</feature>
<keyword evidence="4 5" id="KW-0833">Ubl conjugation pathway</keyword>
<dbReference type="Gene3D" id="3.90.1750.10">
    <property type="entry name" value="Hect, E3 ligase catalytic domains"/>
    <property type="match status" value="1"/>
</dbReference>
<proteinExistence type="predicted"/>
<accession>A0AAV0V905</accession>
<dbReference type="FunFam" id="3.30.2160.10:FF:000002">
    <property type="entry name" value="Putative Ubiquitin-protein ligase E3C"/>
    <property type="match status" value="1"/>
</dbReference>
<dbReference type="Pfam" id="PF00632">
    <property type="entry name" value="HECT"/>
    <property type="match status" value="1"/>
</dbReference>
<evidence type="ECO:0000259" key="6">
    <source>
        <dbReference type="PROSITE" id="PS50237"/>
    </source>
</evidence>
<dbReference type="GO" id="GO:0006511">
    <property type="term" value="P:ubiquitin-dependent protein catabolic process"/>
    <property type="evidence" value="ECO:0007669"/>
    <property type="project" value="TreeGrafter"/>
</dbReference>
<dbReference type="Gene3D" id="3.30.2410.10">
    <property type="entry name" value="Hect, E3 ligase catalytic domain"/>
    <property type="match status" value="1"/>
</dbReference>
<dbReference type="GO" id="GO:0000209">
    <property type="term" value="P:protein polyubiquitination"/>
    <property type="evidence" value="ECO:0007669"/>
    <property type="project" value="InterPro"/>
</dbReference>
<evidence type="ECO:0000313" key="7">
    <source>
        <dbReference type="EMBL" id="CAI5744096.1"/>
    </source>
</evidence>
<evidence type="ECO:0000256" key="4">
    <source>
        <dbReference type="ARBA" id="ARBA00022786"/>
    </source>
</evidence>
<dbReference type="SMART" id="SM00119">
    <property type="entry name" value="HECTc"/>
    <property type="match status" value="1"/>
</dbReference>
<dbReference type="Gene3D" id="3.30.2160.10">
    <property type="entry name" value="Hect, E3 ligase catalytic domain"/>
    <property type="match status" value="1"/>
</dbReference>
<gene>
    <name evidence="7" type="ORF">PDE001_LOCUS9266</name>
</gene>
<name>A0AAV0V905_9STRA</name>
<evidence type="ECO:0000256" key="5">
    <source>
        <dbReference type="PROSITE-ProRule" id="PRU00104"/>
    </source>
</evidence>
<dbReference type="EC" id="2.3.2.26" evidence="2"/>
<evidence type="ECO:0000256" key="2">
    <source>
        <dbReference type="ARBA" id="ARBA00012485"/>
    </source>
</evidence>
<dbReference type="EMBL" id="CANTFM010002036">
    <property type="protein sequence ID" value="CAI5744096.1"/>
    <property type="molecule type" value="Genomic_DNA"/>
</dbReference>
<dbReference type="SUPFAM" id="SSF56204">
    <property type="entry name" value="Hect, E3 ligase catalytic domain"/>
    <property type="match status" value="1"/>
</dbReference>
<dbReference type="GO" id="GO:0061630">
    <property type="term" value="F:ubiquitin protein ligase activity"/>
    <property type="evidence" value="ECO:0007669"/>
    <property type="project" value="UniProtKB-EC"/>
</dbReference>
<reference evidence="7" key="1">
    <citation type="submission" date="2022-12" db="EMBL/GenBank/DDBJ databases">
        <authorList>
            <person name="Webb A."/>
        </authorList>
    </citation>
    <scope>NUCLEOTIDE SEQUENCE</scope>
    <source>
        <strain evidence="7">Pd1</strain>
    </source>
</reference>